<dbReference type="EMBL" id="JBBHLL010000126">
    <property type="protein sequence ID" value="KAK7814087.1"/>
    <property type="molecule type" value="Genomic_DNA"/>
</dbReference>
<keyword evidence="2" id="KW-1185">Reference proteome</keyword>
<accession>A0AAW0IIC5</accession>
<dbReference type="AlphaFoldDB" id="A0AAW0IIC5"/>
<proteinExistence type="predicted"/>
<feature type="non-terminal residue" evidence="1">
    <location>
        <position position="1"/>
    </location>
</feature>
<organism evidence="1 2">
    <name type="scientific">Myodes glareolus</name>
    <name type="common">Bank vole</name>
    <name type="synonym">Clethrionomys glareolus</name>
    <dbReference type="NCBI Taxonomy" id="447135"/>
    <lineage>
        <taxon>Eukaryota</taxon>
        <taxon>Metazoa</taxon>
        <taxon>Chordata</taxon>
        <taxon>Craniata</taxon>
        <taxon>Vertebrata</taxon>
        <taxon>Euteleostomi</taxon>
        <taxon>Mammalia</taxon>
        <taxon>Eutheria</taxon>
        <taxon>Euarchontoglires</taxon>
        <taxon>Glires</taxon>
        <taxon>Rodentia</taxon>
        <taxon>Myomorpha</taxon>
        <taxon>Muroidea</taxon>
        <taxon>Cricetidae</taxon>
        <taxon>Arvicolinae</taxon>
        <taxon>Myodes</taxon>
    </lineage>
</organism>
<evidence type="ECO:0000313" key="2">
    <source>
        <dbReference type="Proteomes" id="UP001488838"/>
    </source>
</evidence>
<evidence type="ECO:0000313" key="1">
    <source>
        <dbReference type="EMBL" id="KAK7814087.1"/>
    </source>
</evidence>
<comment type="caution">
    <text evidence="1">The sequence shown here is derived from an EMBL/GenBank/DDBJ whole genome shotgun (WGS) entry which is preliminary data.</text>
</comment>
<sequence>GPFGSFETGNSAGIYTRESSVLHSQAVNTAHTVKHSSTPLGRRFFWFPLLTYLESTPDLEETCSESSFPRKLISVLVPGTHLNWKKILPRPRPGQGKVGGSEQN</sequence>
<protein>
    <submittedName>
        <fullName evidence="1">Uncharacterized protein</fullName>
    </submittedName>
</protein>
<gene>
    <name evidence="1" type="ORF">U0070_020946</name>
</gene>
<name>A0AAW0IIC5_MYOGA</name>
<dbReference type="Proteomes" id="UP001488838">
    <property type="component" value="Unassembled WGS sequence"/>
</dbReference>
<reference evidence="1 2" key="1">
    <citation type="journal article" date="2023" name="bioRxiv">
        <title>Conserved and derived expression patterns and positive selection on dental genes reveal complex evolutionary context of ever-growing rodent molars.</title>
        <authorList>
            <person name="Calamari Z.T."/>
            <person name="Song A."/>
            <person name="Cohen E."/>
            <person name="Akter M."/>
            <person name="Roy R.D."/>
            <person name="Hallikas O."/>
            <person name="Christensen M.M."/>
            <person name="Li P."/>
            <person name="Marangoni P."/>
            <person name="Jernvall J."/>
            <person name="Klein O.D."/>
        </authorList>
    </citation>
    <scope>NUCLEOTIDE SEQUENCE [LARGE SCALE GENOMIC DNA]</scope>
    <source>
        <strain evidence="1">V071</strain>
    </source>
</reference>